<evidence type="ECO:0000256" key="2">
    <source>
        <dbReference type="ARBA" id="ARBA00010617"/>
    </source>
</evidence>
<evidence type="ECO:0000256" key="5">
    <source>
        <dbReference type="PIRSR" id="PIRSR602403-1"/>
    </source>
</evidence>
<organism evidence="7 8">
    <name type="scientific">Lichtheimia ornata</name>
    <dbReference type="NCBI Taxonomy" id="688661"/>
    <lineage>
        <taxon>Eukaryota</taxon>
        <taxon>Fungi</taxon>
        <taxon>Fungi incertae sedis</taxon>
        <taxon>Mucoromycota</taxon>
        <taxon>Mucoromycotina</taxon>
        <taxon>Mucoromycetes</taxon>
        <taxon>Mucorales</taxon>
        <taxon>Lichtheimiaceae</taxon>
        <taxon>Lichtheimia</taxon>
    </lineage>
</organism>
<dbReference type="EMBL" id="JARTCD010000011">
    <property type="protein sequence ID" value="KAJ8660768.1"/>
    <property type="molecule type" value="Genomic_DNA"/>
</dbReference>
<comment type="similarity">
    <text evidence="2 6">Belongs to the cytochrome P450 family.</text>
</comment>
<evidence type="ECO:0000313" key="8">
    <source>
        <dbReference type="Proteomes" id="UP001234581"/>
    </source>
</evidence>
<dbReference type="RefSeq" id="XP_058345681.1">
    <property type="nucleotide sequence ID" value="XM_058483482.1"/>
</dbReference>
<keyword evidence="8" id="KW-1185">Reference proteome</keyword>
<dbReference type="GO" id="GO:0004497">
    <property type="term" value="F:monooxygenase activity"/>
    <property type="evidence" value="ECO:0007669"/>
    <property type="project" value="UniProtKB-KW"/>
</dbReference>
<name>A0AAD7V7J6_9FUNG</name>
<evidence type="ECO:0000256" key="1">
    <source>
        <dbReference type="ARBA" id="ARBA00001971"/>
    </source>
</evidence>
<keyword evidence="6" id="KW-0560">Oxidoreductase</keyword>
<dbReference type="PANTHER" id="PTHR46206">
    <property type="entry name" value="CYTOCHROME P450"/>
    <property type="match status" value="1"/>
</dbReference>
<keyword evidence="6" id="KW-0503">Monooxygenase</keyword>
<dbReference type="GO" id="GO:0016705">
    <property type="term" value="F:oxidoreductase activity, acting on paired donors, with incorporation or reduction of molecular oxygen"/>
    <property type="evidence" value="ECO:0007669"/>
    <property type="project" value="InterPro"/>
</dbReference>
<sequence>MDKAFLDTGVISTVVSTLSTKNITAFLNDPSHAKTRSIALVSLCTVITAYALSRSRSHSKKQEAPLVPYTFPLIGSSREYRKDPKAFIEKWTSILGPVFRVHLYGRIHTVISGEYTRSLRKDDFNFELGRIKTFDLWLLLDAPKRGRFVPEKIRRTIITYTNAKMMANTPSIVGQLMSAEHDIFGDDQEPLELDNLRLFIEHLVAIASITTFVGPEFTKDEELVDTYKHLSRDIYMELGDGNVFLDAFPSINRLRMWYLGKYGSAVGKHRRHLLEVIGPIVDERLAATENGKENPYDFIQCVIEETKLTPRDPEKHLLIANWLLGVVVVANQTTKDNATVILYRILQHPEVIDELLQEQNQVLEKHHGPGANDNDDLTTLFTGGVIKDLVKLDSVCREATRLRSFYLDYPHTYIGKSPFTFTNGYTIRPGQEVLLNLWGNHQDASVQRDGLGDYHQFKPFRFVGVDRPSTKLGDDFLVFGLGSHSCPGRWFAMHQTKTIISMLLRRYQFILQEAITFHQDNRKHIPSGKVTIQKMQ</sequence>
<dbReference type="GO" id="GO:0020037">
    <property type="term" value="F:heme binding"/>
    <property type="evidence" value="ECO:0007669"/>
    <property type="project" value="InterPro"/>
</dbReference>
<comment type="cofactor">
    <cofactor evidence="1 5">
        <name>heme</name>
        <dbReference type="ChEBI" id="CHEBI:30413"/>
    </cofactor>
</comment>
<protein>
    <recommendedName>
        <fullName evidence="9">Cytochrome p450</fullName>
    </recommendedName>
</protein>
<evidence type="ECO:0000256" key="6">
    <source>
        <dbReference type="RuleBase" id="RU000461"/>
    </source>
</evidence>
<dbReference type="PROSITE" id="PS00086">
    <property type="entry name" value="CYTOCHROME_P450"/>
    <property type="match status" value="1"/>
</dbReference>
<dbReference type="Proteomes" id="UP001234581">
    <property type="component" value="Unassembled WGS sequence"/>
</dbReference>
<dbReference type="GO" id="GO:0005506">
    <property type="term" value="F:iron ion binding"/>
    <property type="evidence" value="ECO:0007669"/>
    <property type="project" value="InterPro"/>
</dbReference>
<feature type="binding site" description="axial binding residue" evidence="5">
    <location>
        <position position="486"/>
    </location>
    <ligand>
        <name>heme</name>
        <dbReference type="ChEBI" id="CHEBI:30413"/>
    </ligand>
    <ligandPart>
        <name>Fe</name>
        <dbReference type="ChEBI" id="CHEBI:18248"/>
    </ligandPart>
</feature>
<gene>
    <name evidence="7" type="ORF">O0I10_003411</name>
</gene>
<dbReference type="InterPro" id="IPR002403">
    <property type="entry name" value="Cyt_P450_E_grp-IV"/>
</dbReference>
<evidence type="ECO:0000256" key="4">
    <source>
        <dbReference type="ARBA" id="ARBA00023004"/>
    </source>
</evidence>
<comment type="caution">
    <text evidence="7">The sequence shown here is derived from an EMBL/GenBank/DDBJ whole genome shotgun (WGS) entry which is preliminary data.</text>
</comment>
<dbReference type="SUPFAM" id="SSF48264">
    <property type="entry name" value="Cytochrome P450"/>
    <property type="match status" value="1"/>
</dbReference>
<dbReference type="GeneID" id="83210824"/>
<evidence type="ECO:0008006" key="9">
    <source>
        <dbReference type="Google" id="ProtNLM"/>
    </source>
</evidence>
<dbReference type="AlphaFoldDB" id="A0AAD7V7J6"/>
<dbReference type="InterPro" id="IPR001128">
    <property type="entry name" value="Cyt_P450"/>
</dbReference>
<evidence type="ECO:0000256" key="3">
    <source>
        <dbReference type="ARBA" id="ARBA00022723"/>
    </source>
</evidence>
<accession>A0AAD7V7J6</accession>
<reference evidence="7 8" key="1">
    <citation type="submission" date="2023-03" db="EMBL/GenBank/DDBJ databases">
        <title>Genome sequence of Lichtheimia ornata CBS 291.66.</title>
        <authorList>
            <person name="Mohabir J.T."/>
            <person name="Shea T.P."/>
            <person name="Kurbessoian T."/>
            <person name="Berby B."/>
            <person name="Fontaine J."/>
            <person name="Livny J."/>
            <person name="Gnirke A."/>
            <person name="Stajich J.E."/>
            <person name="Cuomo C.A."/>
        </authorList>
    </citation>
    <scope>NUCLEOTIDE SEQUENCE [LARGE SCALE GENOMIC DNA]</scope>
    <source>
        <strain evidence="7">CBS 291.66</strain>
    </source>
</reference>
<keyword evidence="5 6" id="KW-0349">Heme</keyword>
<dbReference type="InterPro" id="IPR036396">
    <property type="entry name" value="Cyt_P450_sf"/>
</dbReference>
<proteinExistence type="inferred from homology"/>
<keyword evidence="4 5" id="KW-0408">Iron</keyword>
<keyword evidence="3 5" id="KW-0479">Metal-binding</keyword>
<dbReference type="InterPro" id="IPR017972">
    <property type="entry name" value="Cyt_P450_CS"/>
</dbReference>
<evidence type="ECO:0000313" key="7">
    <source>
        <dbReference type="EMBL" id="KAJ8660768.1"/>
    </source>
</evidence>
<dbReference type="PRINTS" id="PR00465">
    <property type="entry name" value="EP450IV"/>
</dbReference>
<dbReference type="Gene3D" id="1.10.630.10">
    <property type="entry name" value="Cytochrome P450"/>
    <property type="match status" value="1"/>
</dbReference>
<dbReference type="Pfam" id="PF00067">
    <property type="entry name" value="p450"/>
    <property type="match status" value="1"/>
</dbReference>